<dbReference type="PANTHER" id="PTHR23014:SF1">
    <property type="entry name" value="DUF38 DOMAIN-CONTAINING PROTEIN-RELATED"/>
    <property type="match status" value="1"/>
</dbReference>
<evidence type="ECO:0000259" key="1">
    <source>
        <dbReference type="PROSITE" id="PS50181"/>
    </source>
</evidence>
<reference evidence="2 3" key="1">
    <citation type="submission" date="2019-12" db="EMBL/GenBank/DDBJ databases">
        <title>Chromosome-level assembly of the Caenorhabditis remanei genome.</title>
        <authorList>
            <person name="Teterina A.A."/>
            <person name="Willis J.H."/>
            <person name="Phillips P.C."/>
        </authorList>
    </citation>
    <scope>NUCLEOTIDE SEQUENCE [LARGE SCALE GENOMIC DNA]</scope>
    <source>
        <strain evidence="2 3">PX506</strain>
        <tissue evidence="2">Whole organism</tissue>
    </source>
</reference>
<dbReference type="GeneID" id="78777225"/>
<evidence type="ECO:0000313" key="3">
    <source>
        <dbReference type="Proteomes" id="UP000483820"/>
    </source>
</evidence>
<dbReference type="CTD" id="78777225"/>
<evidence type="ECO:0000313" key="2">
    <source>
        <dbReference type="EMBL" id="KAF1754845.1"/>
    </source>
</evidence>
<comment type="caution">
    <text evidence="2">The sequence shown here is derived from an EMBL/GenBank/DDBJ whole genome shotgun (WGS) entry which is preliminary data.</text>
</comment>
<dbReference type="PROSITE" id="PS50181">
    <property type="entry name" value="FBOX"/>
    <property type="match status" value="1"/>
</dbReference>
<accession>A0A6A5GJW6</accession>
<dbReference type="InterPro" id="IPR036047">
    <property type="entry name" value="F-box-like_dom_sf"/>
</dbReference>
<dbReference type="AlphaFoldDB" id="A0A6A5GJW6"/>
<dbReference type="SUPFAM" id="SSF81383">
    <property type="entry name" value="F-box domain"/>
    <property type="match status" value="1"/>
</dbReference>
<dbReference type="InterPro" id="IPR001810">
    <property type="entry name" value="F-box_dom"/>
</dbReference>
<proteinExistence type="predicted"/>
<dbReference type="Pfam" id="PF00646">
    <property type="entry name" value="F-box"/>
    <property type="match status" value="1"/>
</dbReference>
<dbReference type="KEGG" id="crq:GCK72_021410"/>
<dbReference type="SMART" id="SM00256">
    <property type="entry name" value="FBOX"/>
    <property type="match status" value="1"/>
</dbReference>
<dbReference type="Proteomes" id="UP000483820">
    <property type="component" value="Chromosome V"/>
</dbReference>
<dbReference type="Pfam" id="PF01827">
    <property type="entry name" value="FTH"/>
    <property type="match status" value="1"/>
</dbReference>
<dbReference type="InterPro" id="IPR002900">
    <property type="entry name" value="DUF38/FTH_CAE_spp"/>
</dbReference>
<feature type="domain" description="F-box" evidence="1">
    <location>
        <begin position="4"/>
        <end position="53"/>
    </location>
</feature>
<dbReference type="RefSeq" id="XP_053583156.1">
    <property type="nucleotide sequence ID" value="XM_053734243.1"/>
</dbReference>
<organism evidence="2 3">
    <name type="scientific">Caenorhabditis remanei</name>
    <name type="common">Caenorhabditis vulgaris</name>
    <dbReference type="NCBI Taxonomy" id="31234"/>
    <lineage>
        <taxon>Eukaryota</taxon>
        <taxon>Metazoa</taxon>
        <taxon>Ecdysozoa</taxon>
        <taxon>Nematoda</taxon>
        <taxon>Chromadorea</taxon>
        <taxon>Rhabditida</taxon>
        <taxon>Rhabditina</taxon>
        <taxon>Rhabditomorpha</taxon>
        <taxon>Rhabditoidea</taxon>
        <taxon>Rhabditidae</taxon>
        <taxon>Peloderinae</taxon>
        <taxon>Caenorhabditis</taxon>
    </lineage>
</organism>
<dbReference type="PANTHER" id="PTHR23014">
    <property type="entry name" value="F-BOX A PROTEIN"/>
    <property type="match status" value="1"/>
</dbReference>
<name>A0A6A5GJW6_CAERE</name>
<dbReference type="EMBL" id="WUAV01000005">
    <property type="protein sequence ID" value="KAF1754845.1"/>
    <property type="molecule type" value="Genomic_DNA"/>
</dbReference>
<protein>
    <recommendedName>
        <fullName evidence="1">F-box domain-containing protein</fullName>
    </recommendedName>
</protein>
<gene>
    <name evidence="2" type="ORF">GCK72_021410</name>
</gene>
<sequence>MTDESPFLKLPEIVMDNVLHYCDYLEIARLRKTCRSLRNYVDSTTSDALMTSVEITAHSQEVRFLLRSRSCRIDAHYSQSKDGYSMQYYTNGKCEFKTKKIHGENYLEAFKKDLEIFMKYQKGVISHLRIDLPPPLSEGILKVIENRGSTLKVTEIYVFNLPATQLLSTISLIDAQCLENLKVFTKEQRDVIDEIMDLEQWKHLYYCQLLNFQISQPRRISHIGMFTGNVTSVTAADLDFLKTAFLNSSMFCCCKMNCNSIADLSEIAEIFGVQPFTSRGSTGGVLRLWFFRMPNDKTTVLSLDVNSFHFVEFRHKKTAEVPSDAVIIG</sequence>